<dbReference type="EMBL" id="FNPC01000010">
    <property type="protein sequence ID" value="SDY78591.1"/>
    <property type="molecule type" value="Genomic_DNA"/>
</dbReference>
<feature type="transmembrane region" description="Helical" evidence="5">
    <location>
        <begin position="76"/>
        <end position="109"/>
    </location>
</feature>
<gene>
    <name evidence="7" type="ORF">SAMN05216564_11034</name>
</gene>
<keyword evidence="3 5" id="KW-1133">Transmembrane helix</keyword>
<protein>
    <recommendedName>
        <fullName evidence="6">Yip1 domain-containing protein</fullName>
    </recommendedName>
</protein>
<evidence type="ECO:0000256" key="1">
    <source>
        <dbReference type="ARBA" id="ARBA00004141"/>
    </source>
</evidence>
<name>A0A1H3MPK9_9EURY</name>
<accession>A0A1H3MPK9</accession>
<sequence length="207" mass="21159">MTTWIENPSGGRDRGPRGLARAWIEVILRPGRFFRNGVSPGDQAPGLTFAVAVAVAFTAGWFLADPTAIPAIAGSAAVSATVTLVLVAVLAAPVGLHLTAVTGVVAVIVASLRRTSTGSIGTADRGGVSETVQVVAYASAPFAVAGPPVPALRAACAIYATGLLAIGFRRIHGLSWPRVLLAGLPPAIVGFGFGYRSLFAFRALTGW</sequence>
<evidence type="ECO:0000313" key="7">
    <source>
        <dbReference type="EMBL" id="SDY78591.1"/>
    </source>
</evidence>
<feature type="transmembrane region" description="Helical" evidence="5">
    <location>
        <begin position="44"/>
        <end position="64"/>
    </location>
</feature>
<evidence type="ECO:0000256" key="3">
    <source>
        <dbReference type="ARBA" id="ARBA00022989"/>
    </source>
</evidence>
<proteinExistence type="predicted"/>
<dbReference type="GO" id="GO:0016020">
    <property type="term" value="C:membrane"/>
    <property type="evidence" value="ECO:0007669"/>
    <property type="project" value="UniProtKB-SubCell"/>
</dbReference>
<evidence type="ECO:0000259" key="6">
    <source>
        <dbReference type="Pfam" id="PF04893"/>
    </source>
</evidence>
<keyword evidence="2 5" id="KW-0812">Transmembrane</keyword>
<dbReference type="RefSeq" id="WP_092734397.1">
    <property type="nucleotide sequence ID" value="NZ_FNPC01000010.1"/>
</dbReference>
<keyword evidence="8" id="KW-1185">Reference proteome</keyword>
<reference evidence="8" key="1">
    <citation type="submission" date="2016-10" db="EMBL/GenBank/DDBJ databases">
        <authorList>
            <person name="Varghese N."/>
            <person name="Submissions S."/>
        </authorList>
    </citation>
    <scope>NUCLEOTIDE SEQUENCE [LARGE SCALE GENOMIC DNA]</scope>
    <source>
        <strain evidence="8">DC30,IBRC 10041,KCTC 4046</strain>
    </source>
</reference>
<dbReference type="AlphaFoldDB" id="A0A1H3MPK9"/>
<evidence type="ECO:0000256" key="4">
    <source>
        <dbReference type="ARBA" id="ARBA00023136"/>
    </source>
</evidence>
<organism evidence="7 8">
    <name type="scientific">Halopenitus persicus</name>
    <dbReference type="NCBI Taxonomy" id="1048396"/>
    <lineage>
        <taxon>Archaea</taxon>
        <taxon>Methanobacteriati</taxon>
        <taxon>Methanobacteriota</taxon>
        <taxon>Stenosarchaea group</taxon>
        <taxon>Halobacteria</taxon>
        <taxon>Halobacteriales</taxon>
        <taxon>Haloferacaceae</taxon>
        <taxon>Halopenitus</taxon>
    </lineage>
</organism>
<dbReference type="InterPro" id="IPR006977">
    <property type="entry name" value="Yip1_dom"/>
</dbReference>
<evidence type="ECO:0000256" key="2">
    <source>
        <dbReference type="ARBA" id="ARBA00022692"/>
    </source>
</evidence>
<dbReference type="OrthoDB" id="313310at2157"/>
<dbReference type="Pfam" id="PF04893">
    <property type="entry name" value="Yip1"/>
    <property type="match status" value="1"/>
</dbReference>
<dbReference type="Proteomes" id="UP000199079">
    <property type="component" value="Unassembled WGS sequence"/>
</dbReference>
<feature type="domain" description="Yip1" evidence="6">
    <location>
        <begin position="24"/>
        <end position="193"/>
    </location>
</feature>
<feature type="transmembrane region" description="Helical" evidence="5">
    <location>
        <begin position="180"/>
        <end position="201"/>
    </location>
</feature>
<evidence type="ECO:0000313" key="8">
    <source>
        <dbReference type="Proteomes" id="UP000199079"/>
    </source>
</evidence>
<evidence type="ECO:0000256" key="5">
    <source>
        <dbReference type="SAM" id="Phobius"/>
    </source>
</evidence>
<comment type="subcellular location">
    <subcellularLocation>
        <location evidence="1">Membrane</location>
        <topology evidence="1">Multi-pass membrane protein</topology>
    </subcellularLocation>
</comment>
<keyword evidence="4 5" id="KW-0472">Membrane</keyword>